<reference evidence="2 3" key="1">
    <citation type="submission" date="2020-08" db="EMBL/GenBank/DDBJ databases">
        <authorList>
            <person name="Hejnol A."/>
        </authorList>
    </citation>
    <scope>NUCLEOTIDE SEQUENCE [LARGE SCALE GENOMIC DNA]</scope>
</reference>
<keyword evidence="3" id="KW-1185">Reference proteome</keyword>
<protein>
    <submittedName>
        <fullName evidence="2">DgyrCDS1900</fullName>
    </submittedName>
</protein>
<feature type="region of interest" description="Disordered" evidence="1">
    <location>
        <begin position="1"/>
        <end position="60"/>
    </location>
</feature>
<dbReference type="PANTHER" id="PTHR34756">
    <property type="entry name" value="CELL DIVISION CYCLE-ASSOCIATED PROTEIN 3"/>
    <property type="match status" value="1"/>
</dbReference>
<organism evidence="2 3">
    <name type="scientific">Dimorphilus gyrociliatus</name>
    <dbReference type="NCBI Taxonomy" id="2664684"/>
    <lineage>
        <taxon>Eukaryota</taxon>
        <taxon>Metazoa</taxon>
        <taxon>Spiralia</taxon>
        <taxon>Lophotrochozoa</taxon>
        <taxon>Annelida</taxon>
        <taxon>Polychaeta</taxon>
        <taxon>Polychaeta incertae sedis</taxon>
        <taxon>Dinophilidae</taxon>
        <taxon>Dimorphilus</taxon>
    </lineage>
</organism>
<feature type="compositionally biased region" description="Basic residues" evidence="1">
    <location>
        <begin position="100"/>
        <end position="110"/>
    </location>
</feature>
<dbReference type="AlphaFoldDB" id="A0A7I8VA17"/>
<dbReference type="Proteomes" id="UP000549394">
    <property type="component" value="Unassembled WGS sequence"/>
</dbReference>
<dbReference type="InterPro" id="IPR038832">
    <property type="entry name" value="CDCA3"/>
</dbReference>
<proteinExistence type="predicted"/>
<feature type="region of interest" description="Disordered" evidence="1">
    <location>
        <begin position="75"/>
        <end position="123"/>
    </location>
</feature>
<accession>A0A7I8VA17</accession>
<evidence type="ECO:0000313" key="2">
    <source>
        <dbReference type="EMBL" id="CAD5112679.1"/>
    </source>
</evidence>
<comment type="caution">
    <text evidence="2">The sequence shown here is derived from an EMBL/GenBank/DDBJ whole genome shotgun (WGS) entry which is preliminary data.</text>
</comment>
<feature type="compositionally biased region" description="Polar residues" evidence="1">
    <location>
        <begin position="17"/>
        <end position="26"/>
    </location>
</feature>
<name>A0A7I8VA17_9ANNE</name>
<dbReference type="OrthoDB" id="6337960at2759"/>
<sequence>MGNQSVKEFTESLPNEVYSTPRNYRSVNPAFDPRSPSLEIQRTPIEVQKTPEMISDPRSPCASFARTPIYEIHKSRSNPELNRSFTLEKKMSSASNSPTPKRKFKRKKISSRSPFKVVQGSMTPREMVHKKLMRDVDEAMQDQENVCI</sequence>
<dbReference type="EMBL" id="CAJFCJ010000002">
    <property type="protein sequence ID" value="CAD5112679.1"/>
    <property type="molecule type" value="Genomic_DNA"/>
</dbReference>
<evidence type="ECO:0000256" key="1">
    <source>
        <dbReference type="SAM" id="MobiDB-lite"/>
    </source>
</evidence>
<gene>
    <name evidence="2" type="ORF">DGYR_LOCUS1781</name>
</gene>
<evidence type="ECO:0000313" key="3">
    <source>
        <dbReference type="Proteomes" id="UP000549394"/>
    </source>
</evidence>
<dbReference type="PANTHER" id="PTHR34756:SF1">
    <property type="entry name" value="CELL DIVISION CYCLE-ASSOCIATED PROTEIN 3"/>
    <property type="match status" value="1"/>
</dbReference>